<feature type="compositionally biased region" description="Polar residues" evidence="7">
    <location>
        <begin position="82"/>
        <end position="92"/>
    </location>
</feature>
<evidence type="ECO:0000256" key="7">
    <source>
        <dbReference type="SAM" id="MobiDB-lite"/>
    </source>
</evidence>
<feature type="region of interest" description="Disordered" evidence="7">
    <location>
        <begin position="22"/>
        <end position="151"/>
    </location>
</feature>
<keyword evidence="4 6" id="KW-0235">DNA replication</keyword>
<evidence type="ECO:0000256" key="3">
    <source>
        <dbReference type="ARBA" id="ARBA00019080"/>
    </source>
</evidence>
<proteinExistence type="inferred from homology"/>
<protein>
    <recommendedName>
        <fullName evidence="3 6">Origin recognition complex subunit 2</fullName>
    </recommendedName>
</protein>
<feature type="domain" description="Origin recognition complex subunit 2 RecA-like" evidence="8">
    <location>
        <begin position="215"/>
        <end position="375"/>
    </location>
</feature>
<comment type="similarity">
    <text evidence="2 6">Belongs to the ORC2 family.</text>
</comment>
<keyword evidence="11" id="KW-1185">Reference proteome</keyword>
<dbReference type="PANTHER" id="PTHR14052:SF0">
    <property type="entry name" value="ORIGIN RECOGNITION COMPLEX SUBUNIT 2"/>
    <property type="match status" value="1"/>
</dbReference>
<dbReference type="InterPro" id="IPR056773">
    <property type="entry name" value="WHD_ORC2"/>
</dbReference>
<comment type="caution">
    <text evidence="10">The sequence shown here is derived from an EMBL/GenBank/DDBJ whole genome shotgun (WGS) entry which is preliminary data.</text>
</comment>
<evidence type="ECO:0000259" key="9">
    <source>
        <dbReference type="Pfam" id="PF24882"/>
    </source>
</evidence>
<dbReference type="InterPro" id="IPR056772">
    <property type="entry name" value="RecA-like_ORC2"/>
</dbReference>
<keyword evidence="5 6" id="KW-0539">Nucleus</keyword>
<sequence>MADEIEFVSDEEVPKIEKVKRKTVSTSLGDCDTPVSGSTVYGFQTPKRRGALAQAASSAIHNKTPAHAATTSKRTKTPKTTNQKGSGARNTVSASEGDEAAGSSQDEHNVSGYSLRHRRKAVLLKGIQRESDSEDSDSERGEIDDTPASRIFSQVSNGCTDKIEDAREEYFEQQSSKCVTSDHTLSKLNMPRMDQQKLLLQLNQVSTSHPKERFDLYHKLQNLFDKWMFHLRNGFNILLYGLGSKRVLLDQFRSSKLSSYLQIVVNGYFPSLTIKSVLNLITEEVLMHDGSFKSVTDQCDYIKHSLSNNKNAEELFLVIHNIDGSMLRAKKTQTLLSLLAEVDNLHIIASIDHINAPLIWNHTQLGRFNWSWFDVTSFEPYKEETSYENSLLVQHTGALALSSLVHVFRSLTPNARGIFILIAGHQLEEKDNNSYIGMSFNSCYSKCREQFLVNSESTLKAQLIEFRDHKLITSKKGGDGVEYLYIPVDSATLKQFIEDQQNNNVG</sequence>
<evidence type="ECO:0000256" key="2">
    <source>
        <dbReference type="ARBA" id="ARBA00007421"/>
    </source>
</evidence>
<evidence type="ECO:0000256" key="1">
    <source>
        <dbReference type="ARBA" id="ARBA00004123"/>
    </source>
</evidence>
<evidence type="ECO:0000256" key="6">
    <source>
        <dbReference type="RuleBase" id="RU368084"/>
    </source>
</evidence>
<evidence type="ECO:0000313" key="10">
    <source>
        <dbReference type="EMBL" id="CAH3177796.1"/>
    </source>
</evidence>
<reference evidence="10 11" key="1">
    <citation type="submission" date="2022-05" db="EMBL/GenBank/DDBJ databases">
        <authorList>
            <consortium name="Genoscope - CEA"/>
            <person name="William W."/>
        </authorList>
    </citation>
    <scope>NUCLEOTIDE SEQUENCE [LARGE SCALE GENOMIC DNA]</scope>
</reference>
<dbReference type="InterPro" id="IPR007220">
    <property type="entry name" value="ORC2"/>
</dbReference>
<comment type="subcellular location">
    <subcellularLocation>
        <location evidence="1 6">Nucleus</location>
    </subcellularLocation>
</comment>
<evidence type="ECO:0000256" key="5">
    <source>
        <dbReference type="ARBA" id="ARBA00023242"/>
    </source>
</evidence>
<dbReference type="Pfam" id="PF04084">
    <property type="entry name" value="RecA-like_ORC2"/>
    <property type="match status" value="1"/>
</dbReference>
<dbReference type="EMBL" id="CALNXK010000230">
    <property type="protein sequence ID" value="CAH3177796.1"/>
    <property type="molecule type" value="Genomic_DNA"/>
</dbReference>
<evidence type="ECO:0000256" key="4">
    <source>
        <dbReference type="ARBA" id="ARBA00022705"/>
    </source>
</evidence>
<comment type="function">
    <text evidence="6">Component of the origin recognition complex (ORC) that binds origins of replication. DNA-binding is ATP-dependent. ORC is required to assemble the pre-replication complex necessary to initiate DNA replication.</text>
</comment>
<comment type="subunit">
    <text evidence="6">Component of the origin recognition complex (ORC).</text>
</comment>
<accession>A0ABN8REZ2</accession>
<evidence type="ECO:0000313" key="11">
    <source>
        <dbReference type="Proteomes" id="UP001159405"/>
    </source>
</evidence>
<organism evidence="10 11">
    <name type="scientific">Porites lobata</name>
    <dbReference type="NCBI Taxonomy" id="104759"/>
    <lineage>
        <taxon>Eukaryota</taxon>
        <taxon>Metazoa</taxon>
        <taxon>Cnidaria</taxon>
        <taxon>Anthozoa</taxon>
        <taxon>Hexacorallia</taxon>
        <taxon>Scleractinia</taxon>
        <taxon>Fungiina</taxon>
        <taxon>Poritidae</taxon>
        <taxon>Porites</taxon>
    </lineage>
</organism>
<feature type="domain" description="Origin recognition complex subunit 2 winged-helix" evidence="9">
    <location>
        <begin position="431"/>
        <end position="490"/>
    </location>
</feature>
<evidence type="ECO:0000259" key="8">
    <source>
        <dbReference type="Pfam" id="PF04084"/>
    </source>
</evidence>
<dbReference type="Proteomes" id="UP001159405">
    <property type="component" value="Unassembled WGS sequence"/>
</dbReference>
<dbReference type="Pfam" id="PF24882">
    <property type="entry name" value="WHD_ORC2"/>
    <property type="match status" value="1"/>
</dbReference>
<name>A0ABN8REZ2_9CNID</name>
<gene>
    <name evidence="10" type="ORF">PLOB_00019923</name>
</gene>
<dbReference type="PANTHER" id="PTHR14052">
    <property type="entry name" value="ORIGIN RECOGNITION COMPLEX SUBUNIT 2"/>
    <property type="match status" value="1"/>
</dbReference>